<evidence type="ECO:0000313" key="1">
    <source>
        <dbReference type="Proteomes" id="UP000887576"/>
    </source>
</evidence>
<protein>
    <submittedName>
        <fullName evidence="2">Uncharacterized protein</fullName>
    </submittedName>
</protein>
<proteinExistence type="predicted"/>
<name>A0AC34Q093_9BILA</name>
<evidence type="ECO:0000313" key="2">
    <source>
        <dbReference type="WBParaSite" id="JU765_v2.g11658.t1"/>
    </source>
</evidence>
<organism evidence="1 2">
    <name type="scientific">Panagrolaimus sp. JU765</name>
    <dbReference type="NCBI Taxonomy" id="591449"/>
    <lineage>
        <taxon>Eukaryota</taxon>
        <taxon>Metazoa</taxon>
        <taxon>Ecdysozoa</taxon>
        <taxon>Nematoda</taxon>
        <taxon>Chromadorea</taxon>
        <taxon>Rhabditida</taxon>
        <taxon>Tylenchina</taxon>
        <taxon>Panagrolaimomorpha</taxon>
        <taxon>Panagrolaimoidea</taxon>
        <taxon>Panagrolaimidae</taxon>
        <taxon>Panagrolaimus</taxon>
    </lineage>
</organism>
<dbReference type="WBParaSite" id="JU765_v2.g11658.t1">
    <property type="protein sequence ID" value="JU765_v2.g11658.t1"/>
    <property type="gene ID" value="JU765_v2.g11658"/>
</dbReference>
<sequence length="350" mass="41648">MLFFWFSHRRREFLERRILFNQLREESHNLQPDEWTRILADWKAISEILREWSNRLESELPKPLMDLSQWLSSGEQLVHSSIDVSRDKARHSLWALDSMIENLKKHFKSLESQRNKLERTLADTKIPTEILAPLEIRLESLADEYKIRLETLLLIRSHYRILVLIEELGKKIETWRNADSFGAIKMWYDEYLKESSREPEKRFQVLLDEMHDSIPKEPENVKNEGEKSYYDASESSSNIIAQFQEMRKYLEELLQLWETFESESSKMDMTLHRFEREKLSADATIQELLRRLEAVAERLGRKTTPHARSSIDIRISNYRRRIEQLTRPIGGRLVVNIQPPMRTSPLPSPS</sequence>
<reference evidence="2" key="1">
    <citation type="submission" date="2022-11" db="UniProtKB">
        <authorList>
            <consortium name="WormBaseParasite"/>
        </authorList>
    </citation>
    <scope>IDENTIFICATION</scope>
</reference>
<dbReference type="Proteomes" id="UP000887576">
    <property type="component" value="Unplaced"/>
</dbReference>
<accession>A0AC34Q093</accession>